<evidence type="ECO:0000256" key="4">
    <source>
        <dbReference type="ARBA" id="ARBA00022771"/>
    </source>
</evidence>
<dbReference type="GO" id="GO:0008270">
    <property type="term" value="F:zinc ion binding"/>
    <property type="evidence" value="ECO:0007669"/>
    <property type="project" value="UniProtKB-KW"/>
</dbReference>
<keyword evidence="4" id="KW-0862">Zinc</keyword>
<evidence type="ECO:0000256" key="7">
    <source>
        <dbReference type="ARBA" id="ARBA00023204"/>
    </source>
</evidence>
<dbReference type="InterPro" id="IPR000305">
    <property type="entry name" value="GIY-YIG_endonuc"/>
</dbReference>
<dbReference type="FunFam" id="3.40.1440.10:FF:000006">
    <property type="entry name" value="Structure-specific endonuclease subunit SLX1"/>
    <property type="match status" value="1"/>
</dbReference>
<comment type="subunit">
    <text evidence="9">Forms a heterodimer with SLX4.</text>
</comment>
<reference evidence="12" key="1">
    <citation type="submission" date="2022-12" db="EMBL/GenBank/DDBJ databases">
        <authorList>
            <person name="Petersen C."/>
        </authorList>
    </citation>
    <scope>NUCLEOTIDE SEQUENCE</scope>
    <source>
        <strain evidence="12">IBT 29677</strain>
    </source>
</reference>
<comment type="subcellular location">
    <subcellularLocation>
        <location evidence="9">Nucleus</location>
    </subcellularLocation>
</comment>
<feature type="compositionally biased region" description="Polar residues" evidence="10">
    <location>
        <begin position="323"/>
        <end position="335"/>
    </location>
</feature>
<dbReference type="Proteomes" id="UP001147747">
    <property type="component" value="Unassembled WGS sequence"/>
</dbReference>
<comment type="caution">
    <text evidence="9">Lacks conserved residue(s) required for the propagation of feature annotation.</text>
</comment>
<keyword evidence="5 9" id="KW-0378">Hydrolase</keyword>
<dbReference type="Pfam" id="PF01541">
    <property type="entry name" value="GIY-YIG"/>
    <property type="match status" value="1"/>
</dbReference>
<dbReference type="SUPFAM" id="SSF82771">
    <property type="entry name" value="GIY-YIG endonuclease"/>
    <property type="match status" value="1"/>
</dbReference>
<sequence>MDIQEELRPIPAYYGCYLLRSTVRHPSLYIGSTPNPIRRLAQHNGTAKGGAKRTSRDNLRPWEMVLVVEGFMSRVGALQFEWAWQHPERTRHIESDDEVSRSKVIINSKTGKTKPRNSRSRRSLTAHLEDLHTLLCSTYFSSWPLRVRFFCADVHRVWRVWNDRVNVPLPEQKLILDGDCSGKATATEGEAVGSIDKLTVDYSKLETYLEKSMFLLDDAEGLKCHICKAAVLPLAKQIVVCPREPCRGTTHLLCLSTKFLEAEGDPDSLIPTKGTCPACKETVPWPLMMQELSLRNRAEKEAQAILRKKDKRDRKNKTKDVSTRQTFVEPSSQQAGGLASELILTQDDPQLDDDWFDGGDVDSDSDYDGRQRIPTPPHLPDWKLSSKTVNGTMLKSWNDVLMYLYYYDIVISCWN</sequence>
<feature type="region of interest" description="Disordered" evidence="10">
    <location>
        <begin position="305"/>
        <end position="336"/>
    </location>
</feature>
<evidence type="ECO:0000313" key="13">
    <source>
        <dbReference type="Proteomes" id="UP001147747"/>
    </source>
</evidence>
<keyword evidence="2 9" id="KW-0255">Endonuclease</keyword>
<comment type="caution">
    <text evidence="12">The sequence shown here is derived from an EMBL/GenBank/DDBJ whole genome shotgun (WGS) entry which is preliminary data.</text>
</comment>
<name>A0A9W9VG25_9EURO</name>
<dbReference type="CDD" id="cd10455">
    <property type="entry name" value="GIY-YIG_SLX1"/>
    <property type="match status" value="1"/>
</dbReference>
<protein>
    <recommendedName>
        <fullName evidence="11">GIY-YIG domain-containing protein</fullName>
    </recommendedName>
</protein>
<dbReference type="Pfam" id="PF21202">
    <property type="entry name" value="SLX1_C"/>
    <property type="match status" value="1"/>
</dbReference>
<evidence type="ECO:0000256" key="2">
    <source>
        <dbReference type="ARBA" id="ARBA00022759"/>
    </source>
</evidence>
<dbReference type="InterPro" id="IPR035901">
    <property type="entry name" value="GIY-YIG_endonuc_sf"/>
</dbReference>
<keyword evidence="13" id="KW-1185">Reference proteome</keyword>
<keyword evidence="3 9" id="KW-0227">DNA damage</keyword>
<evidence type="ECO:0000256" key="9">
    <source>
        <dbReference type="HAMAP-Rule" id="MF_03100"/>
    </source>
</evidence>
<comment type="function">
    <text evidence="9">Catalytic subunit of the SLX1-SLX4 structure-specific endonuclease that resolves DNA secondary structures generated during DNA repair and recombination. Has endonuclease activity towards branched DNA substrates, introducing single-strand cuts in duplex DNA close to junctions with ss-DNA.</text>
</comment>
<dbReference type="InterPro" id="IPR048749">
    <property type="entry name" value="SLX1_C"/>
</dbReference>
<evidence type="ECO:0000256" key="5">
    <source>
        <dbReference type="ARBA" id="ARBA00022801"/>
    </source>
</evidence>
<reference evidence="12" key="2">
    <citation type="journal article" date="2023" name="IMA Fungus">
        <title>Comparative genomic study of the Penicillium genus elucidates a diverse pangenome and 15 lateral gene transfer events.</title>
        <authorList>
            <person name="Petersen C."/>
            <person name="Sorensen T."/>
            <person name="Nielsen M.R."/>
            <person name="Sondergaard T.E."/>
            <person name="Sorensen J.L."/>
            <person name="Fitzpatrick D.A."/>
            <person name="Frisvad J.C."/>
            <person name="Nielsen K.L."/>
        </authorList>
    </citation>
    <scope>NUCLEOTIDE SEQUENCE</scope>
    <source>
        <strain evidence="12">IBT 29677</strain>
    </source>
</reference>
<dbReference type="HAMAP" id="MF_03100">
    <property type="entry name" value="Endonuc_su_Slx1"/>
    <property type="match status" value="1"/>
</dbReference>
<feature type="region of interest" description="Disordered" evidence="10">
    <location>
        <begin position="353"/>
        <end position="379"/>
    </location>
</feature>
<accession>A0A9W9VG25</accession>
<dbReference type="InterPro" id="IPR050381">
    <property type="entry name" value="SLX1_endonuclease"/>
</dbReference>
<dbReference type="InterPro" id="IPR027520">
    <property type="entry name" value="Slx1"/>
</dbReference>
<evidence type="ECO:0000256" key="8">
    <source>
        <dbReference type="ARBA" id="ARBA00023242"/>
    </source>
</evidence>
<dbReference type="GO" id="GO:0017108">
    <property type="term" value="F:5'-flap endonuclease activity"/>
    <property type="evidence" value="ECO:0007669"/>
    <property type="project" value="InterPro"/>
</dbReference>
<dbReference type="GO" id="GO:0008821">
    <property type="term" value="F:crossover junction DNA endonuclease activity"/>
    <property type="evidence" value="ECO:0007669"/>
    <property type="project" value="TreeGrafter"/>
</dbReference>
<evidence type="ECO:0000256" key="1">
    <source>
        <dbReference type="ARBA" id="ARBA00022722"/>
    </source>
</evidence>
<evidence type="ECO:0000256" key="3">
    <source>
        <dbReference type="ARBA" id="ARBA00022763"/>
    </source>
</evidence>
<dbReference type="GeneID" id="81376200"/>
<dbReference type="RefSeq" id="XP_056483250.1">
    <property type="nucleotide sequence ID" value="XM_056637220.1"/>
</dbReference>
<evidence type="ECO:0000313" key="12">
    <source>
        <dbReference type="EMBL" id="KAJ5379464.1"/>
    </source>
</evidence>
<keyword evidence="7 9" id="KW-0234">DNA repair</keyword>
<keyword evidence="4" id="KW-0863">Zinc-finger</keyword>
<dbReference type="GO" id="GO:0033557">
    <property type="term" value="C:Slx1-Slx4 complex"/>
    <property type="evidence" value="ECO:0007669"/>
    <property type="project" value="UniProtKB-UniRule"/>
</dbReference>
<dbReference type="GO" id="GO:0000724">
    <property type="term" value="P:double-strand break repair via homologous recombination"/>
    <property type="evidence" value="ECO:0007669"/>
    <property type="project" value="TreeGrafter"/>
</dbReference>
<dbReference type="PANTHER" id="PTHR20208:SF10">
    <property type="entry name" value="STRUCTURE-SPECIFIC ENDONUCLEASE SUBUNIT SLX1"/>
    <property type="match status" value="1"/>
</dbReference>
<evidence type="ECO:0000259" key="11">
    <source>
        <dbReference type="PROSITE" id="PS50164"/>
    </source>
</evidence>
<feature type="domain" description="GIY-YIG" evidence="11">
    <location>
        <begin position="12"/>
        <end position="94"/>
    </location>
</feature>
<proteinExistence type="inferred from homology"/>
<dbReference type="AlphaFoldDB" id="A0A9W9VG25"/>
<gene>
    <name evidence="12" type="ORF">N7509_012583</name>
</gene>
<evidence type="ECO:0000256" key="6">
    <source>
        <dbReference type="ARBA" id="ARBA00023172"/>
    </source>
</evidence>
<dbReference type="InterPro" id="IPR013083">
    <property type="entry name" value="Znf_RING/FYVE/PHD"/>
</dbReference>
<dbReference type="OrthoDB" id="24645at2759"/>
<dbReference type="PANTHER" id="PTHR20208">
    <property type="entry name" value="STRUCTURE-SPECIFIC ENDONUCLEASE SUBUNIT SLX1"/>
    <property type="match status" value="1"/>
</dbReference>
<dbReference type="EMBL" id="JAPZBU010000011">
    <property type="protein sequence ID" value="KAJ5379464.1"/>
    <property type="molecule type" value="Genomic_DNA"/>
</dbReference>
<dbReference type="Gene3D" id="3.30.40.10">
    <property type="entry name" value="Zinc/RING finger domain, C3HC4 (zinc finger)"/>
    <property type="match status" value="1"/>
</dbReference>
<keyword evidence="6 9" id="KW-0233">DNA recombination</keyword>
<comment type="similarity">
    <text evidence="9">Belongs to the SLX1 family.</text>
</comment>
<dbReference type="Gene3D" id="3.40.1440.10">
    <property type="entry name" value="GIY-YIG endonuclease"/>
    <property type="match status" value="1"/>
</dbReference>
<keyword evidence="1 9" id="KW-0540">Nuclease</keyword>
<dbReference type="PROSITE" id="PS50164">
    <property type="entry name" value="GIY_YIG"/>
    <property type="match status" value="1"/>
</dbReference>
<evidence type="ECO:0000256" key="10">
    <source>
        <dbReference type="SAM" id="MobiDB-lite"/>
    </source>
</evidence>
<feature type="compositionally biased region" description="Basic residues" evidence="10">
    <location>
        <begin position="306"/>
        <end position="317"/>
    </location>
</feature>
<comment type="cofactor">
    <cofactor evidence="9">
        <name>a divalent metal cation</name>
        <dbReference type="ChEBI" id="CHEBI:60240"/>
    </cofactor>
</comment>
<keyword evidence="4" id="KW-0479">Metal-binding</keyword>
<feature type="compositionally biased region" description="Acidic residues" evidence="10">
    <location>
        <begin position="353"/>
        <end position="366"/>
    </location>
</feature>
<keyword evidence="8 9" id="KW-0539">Nucleus</keyword>
<organism evidence="12 13">
    <name type="scientific">Penicillium cosmopolitanum</name>
    <dbReference type="NCBI Taxonomy" id="1131564"/>
    <lineage>
        <taxon>Eukaryota</taxon>
        <taxon>Fungi</taxon>
        <taxon>Dikarya</taxon>
        <taxon>Ascomycota</taxon>
        <taxon>Pezizomycotina</taxon>
        <taxon>Eurotiomycetes</taxon>
        <taxon>Eurotiomycetidae</taxon>
        <taxon>Eurotiales</taxon>
        <taxon>Aspergillaceae</taxon>
        <taxon>Penicillium</taxon>
    </lineage>
</organism>